<evidence type="ECO:0000313" key="2">
    <source>
        <dbReference type="Proteomes" id="UP001207116"/>
    </source>
</evidence>
<dbReference type="RefSeq" id="WP_266010778.1">
    <property type="nucleotide sequence ID" value="NZ_JAPFQP010000001.1"/>
</dbReference>
<name>A0AAE3SMS4_9FLAO</name>
<evidence type="ECO:0000313" key="1">
    <source>
        <dbReference type="EMBL" id="MCX2718606.1"/>
    </source>
</evidence>
<proteinExistence type="predicted"/>
<keyword evidence="2" id="KW-1185">Reference proteome</keyword>
<dbReference type="EMBL" id="JAPFQP010000001">
    <property type="protein sequence ID" value="MCX2718606.1"/>
    <property type="molecule type" value="Genomic_DNA"/>
</dbReference>
<accession>A0AAE3SMS4</accession>
<sequence>MKQLYVWIGLFLLLGLSACDLEDDGIKYHFVPLQITSVDVPDSFTLNETYEISATFIRPSNCVFFEGFDVRQLDTTVRNVVVIGSEIDNRECTQVVEEVTETFNFLVIYDQTYVFRFWTGEDENGESQYLEVTVPVN</sequence>
<dbReference type="PROSITE" id="PS51257">
    <property type="entry name" value="PROKAR_LIPOPROTEIN"/>
    <property type="match status" value="1"/>
</dbReference>
<gene>
    <name evidence="1" type="ORF">OO016_03230</name>
</gene>
<organism evidence="1 2">
    <name type="scientific">Lentiprolixibacter aurantiacus</name>
    <dbReference type="NCBI Taxonomy" id="2993939"/>
    <lineage>
        <taxon>Bacteria</taxon>
        <taxon>Pseudomonadati</taxon>
        <taxon>Bacteroidota</taxon>
        <taxon>Flavobacteriia</taxon>
        <taxon>Flavobacteriales</taxon>
        <taxon>Flavobacteriaceae</taxon>
        <taxon>Lentiprolixibacter</taxon>
    </lineage>
</organism>
<evidence type="ECO:0008006" key="3">
    <source>
        <dbReference type="Google" id="ProtNLM"/>
    </source>
</evidence>
<dbReference type="Proteomes" id="UP001207116">
    <property type="component" value="Unassembled WGS sequence"/>
</dbReference>
<protein>
    <recommendedName>
        <fullName evidence="3">Lipoprotein</fullName>
    </recommendedName>
</protein>
<reference evidence="1" key="1">
    <citation type="submission" date="2022-11" db="EMBL/GenBank/DDBJ databases">
        <title>The characterization of three novel Bacteroidetes species and genomic analysis of their roles in tidal elemental geochemical cycles.</title>
        <authorList>
            <person name="Ma K.-J."/>
        </authorList>
    </citation>
    <scope>NUCLEOTIDE SEQUENCE</scope>
    <source>
        <strain evidence="1">M415</strain>
    </source>
</reference>
<comment type="caution">
    <text evidence="1">The sequence shown here is derived from an EMBL/GenBank/DDBJ whole genome shotgun (WGS) entry which is preliminary data.</text>
</comment>
<dbReference type="AlphaFoldDB" id="A0AAE3SMS4"/>